<dbReference type="InterPro" id="IPR036291">
    <property type="entry name" value="NAD(P)-bd_dom_sf"/>
</dbReference>
<evidence type="ECO:0000259" key="14">
    <source>
        <dbReference type="Pfam" id="PF14748"/>
    </source>
</evidence>
<dbReference type="Gene3D" id="1.10.3730.10">
    <property type="entry name" value="ProC C-terminal domain-like"/>
    <property type="match status" value="1"/>
</dbReference>
<dbReference type="InterPro" id="IPR000304">
    <property type="entry name" value="Pyrroline-COOH_reductase"/>
</dbReference>
<protein>
    <recommendedName>
        <fullName evidence="9 10">Pyrroline-5-carboxylate reductase</fullName>
        <shortName evidence="9">P5C reductase</shortName>
        <shortName evidence="9">P5CR</shortName>
        <ecNumber evidence="9 10">1.5.1.2</ecNumber>
    </recommendedName>
    <alternativeName>
        <fullName evidence="9">PCA reductase</fullName>
    </alternativeName>
</protein>
<dbReference type="PROSITE" id="PS00521">
    <property type="entry name" value="P5CR"/>
    <property type="match status" value="1"/>
</dbReference>
<keyword evidence="4 9" id="KW-0028">Amino-acid biosynthesis</keyword>
<keyword evidence="7 9" id="KW-0560">Oxidoreductase</keyword>
<evidence type="ECO:0000256" key="9">
    <source>
        <dbReference type="HAMAP-Rule" id="MF_01925"/>
    </source>
</evidence>
<dbReference type="Pfam" id="PF14748">
    <property type="entry name" value="P5CR_dimer"/>
    <property type="match status" value="1"/>
</dbReference>
<feature type="binding site" evidence="11">
    <location>
        <position position="57"/>
    </location>
    <ligand>
        <name>NADPH</name>
        <dbReference type="ChEBI" id="CHEBI:57783"/>
    </ligand>
</feature>
<feature type="domain" description="Pyrroline-5-carboxylate reductase catalytic N-terminal" evidence="13">
    <location>
        <begin position="4"/>
        <end position="99"/>
    </location>
</feature>
<evidence type="ECO:0000313" key="16">
    <source>
        <dbReference type="Proteomes" id="UP000182788"/>
    </source>
</evidence>
<dbReference type="PANTHER" id="PTHR11645">
    <property type="entry name" value="PYRROLINE-5-CARBOXYLATE REDUCTASE"/>
    <property type="match status" value="1"/>
</dbReference>
<comment type="subcellular location">
    <subcellularLocation>
        <location evidence="1 9">Cytoplasm</location>
    </subcellularLocation>
</comment>
<keyword evidence="5 9" id="KW-0641">Proline biosynthesis</keyword>
<evidence type="ECO:0000256" key="8">
    <source>
        <dbReference type="ARBA" id="ARBA00058118"/>
    </source>
</evidence>
<evidence type="ECO:0000256" key="1">
    <source>
        <dbReference type="ARBA" id="ARBA00004496"/>
    </source>
</evidence>
<dbReference type="PIRSF" id="PIRSF000193">
    <property type="entry name" value="Pyrrol-5-carb_rd"/>
    <property type="match status" value="1"/>
</dbReference>
<dbReference type="NCBIfam" id="TIGR00112">
    <property type="entry name" value="proC"/>
    <property type="match status" value="1"/>
</dbReference>
<feature type="domain" description="Pyrroline-5-carboxylate reductase dimerisation" evidence="14">
    <location>
        <begin position="162"/>
        <end position="266"/>
    </location>
</feature>
<comment type="function">
    <text evidence="8 9">Catalyzes the reduction of 1-pyrroline-5-carboxylate (PCA) to L-proline.</text>
</comment>
<evidence type="ECO:0000256" key="12">
    <source>
        <dbReference type="RuleBase" id="RU003903"/>
    </source>
</evidence>
<evidence type="ECO:0000256" key="11">
    <source>
        <dbReference type="PIRSR" id="PIRSR000193-1"/>
    </source>
</evidence>
<evidence type="ECO:0000259" key="13">
    <source>
        <dbReference type="Pfam" id="PF03807"/>
    </source>
</evidence>
<gene>
    <name evidence="9" type="primary">proC</name>
    <name evidence="15" type="ORF">BAU28_03130</name>
</gene>
<dbReference type="GeneID" id="87593428"/>
<dbReference type="InterPro" id="IPR008927">
    <property type="entry name" value="6-PGluconate_DH-like_C_sf"/>
</dbReference>
<dbReference type="UniPathway" id="UPA00098">
    <property type="reaction ID" value="UER00361"/>
</dbReference>
<comment type="caution">
    <text evidence="15">The sequence shown here is derived from an EMBL/GenBank/DDBJ whole genome shotgun (WGS) entry which is preliminary data.</text>
</comment>
<dbReference type="InterPro" id="IPR029036">
    <property type="entry name" value="P5CR_dimer"/>
</dbReference>
<dbReference type="Proteomes" id="UP000182788">
    <property type="component" value="Unassembled WGS sequence"/>
</dbReference>
<dbReference type="AlphaFoldDB" id="A0A1J9UN85"/>
<dbReference type="FunFam" id="1.10.3730.10:FF:000001">
    <property type="entry name" value="Pyrroline-5-carboxylate reductase"/>
    <property type="match status" value="1"/>
</dbReference>
<keyword evidence="6 9" id="KW-0521">NADP</keyword>
<evidence type="ECO:0000256" key="7">
    <source>
        <dbReference type="ARBA" id="ARBA00023002"/>
    </source>
</evidence>
<evidence type="ECO:0000313" key="15">
    <source>
        <dbReference type="EMBL" id="OJD78226.1"/>
    </source>
</evidence>
<evidence type="ECO:0000256" key="6">
    <source>
        <dbReference type="ARBA" id="ARBA00022857"/>
    </source>
</evidence>
<accession>A0A1J9UN85</accession>
<evidence type="ECO:0000256" key="4">
    <source>
        <dbReference type="ARBA" id="ARBA00022605"/>
    </source>
</evidence>
<keyword evidence="3 9" id="KW-0963">Cytoplasm</keyword>
<organism evidence="15 16">
    <name type="scientific">Bacillus paramycoides</name>
    <dbReference type="NCBI Taxonomy" id="2026194"/>
    <lineage>
        <taxon>Bacteria</taxon>
        <taxon>Bacillati</taxon>
        <taxon>Bacillota</taxon>
        <taxon>Bacilli</taxon>
        <taxon>Bacillales</taxon>
        <taxon>Bacillaceae</taxon>
        <taxon>Bacillus</taxon>
        <taxon>Bacillus cereus group</taxon>
    </lineage>
</organism>
<comment type="pathway">
    <text evidence="9 12">Amino-acid biosynthesis; L-proline biosynthesis; L-proline from L-glutamate 5-semialdehyde: step 1/1.</text>
</comment>
<reference evidence="15 16" key="1">
    <citation type="submission" date="2016-06" db="EMBL/GenBank/DDBJ databases">
        <title>First insights into the genetic diversity and population structure of in the Bacillus cereus group bacteria from diverse marine environments.</title>
        <authorList>
            <person name="Liu Y."/>
            <person name="Lai Q."/>
            <person name="Shao Z."/>
        </authorList>
    </citation>
    <scope>NUCLEOTIDE SEQUENCE [LARGE SCALE GENOMIC DNA]</scope>
    <source>
        <strain evidence="15 16">NH24A2</strain>
    </source>
</reference>
<name>A0A1J9UN85_9BACI</name>
<dbReference type="GO" id="GO:0055129">
    <property type="term" value="P:L-proline biosynthetic process"/>
    <property type="evidence" value="ECO:0007669"/>
    <property type="project" value="UniProtKB-UniRule"/>
</dbReference>
<proteinExistence type="inferred from homology"/>
<evidence type="ECO:0000256" key="10">
    <source>
        <dbReference type="NCBIfam" id="TIGR00112"/>
    </source>
</evidence>
<dbReference type="EC" id="1.5.1.2" evidence="9 10"/>
<dbReference type="PANTHER" id="PTHR11645:SF0">
    <property type="entry name" value="PYRROLINE-5-CARBOXYLATE REDUCTASE 3"/>
    <property type="match status" value="1"/>
</dbReference>
<dbReference type="SUPFAM" id="SSF48179">
    <property type="entry name" value="6-phosphogluconate dehydrogenase C-terminal domain-like"/>
    <property type="match status" value="1"/>
</dbReference>
<dbReference type="SUPFAM" id="SSF51735">
    <property type="entry name" value="NAD(P)-binding Rossmann-fold domains"/>
    <property type="match status" value="1"/>
</dbReference>
<evidence type="ECO:0000256" key="2">
    <source>
        <dbReference type="ARBA" id="ARBA00005525"/>
    </source>
</evidence>
<comment type="similarity">
    <text evidence="2 9 12">Belongs to the pyrroline-5-carboxylate reductase family.</text>
</comment>
<dbReference type="InterPro" id="IPR053790">
    <property type="entry name" value="P5CR-like_CS"/>
</dbReference>
<sequence length="273" mass="29309">MDKQIGFIGCGNMGMAMIGGMINKNIVSSDKIICSDLNVTNLKKASEKYGITITTDNNEVAKNADILVLSIKPDLYLSVINEIKEQIKNDVIVVTIAAGKSIMSTENAFGRKLRIVRVMPNTPALVGEGMSALCPNEMVKEKDLEDILNIFNSFGQTEIVNEKLMDVVTSVSGSSPAYIYMFIEAMADAAVLDGMPRNQAYKFAAQAVLGSAKMVLETGIHPGALKDMVCSPGGTTIEAVATLEEKGLRTAIISAMKRCTQKSAELSSLTENN</sequence>
<evidence type="ECO:0000256" key="5">
    <source>
        <dbReference type="ARBA" id="ARBA00022650"/>
    </source>
</evidence>
<dbReference type="FunFam" id="3.40.50.720:FF:000190">
    <property type="entry name" value="Pyrroline-5-carboxylate reductase"/>
    <property type="match status" value="1"/>
</dbReference>
<dbReference type="RefSeq" id="WP_071719542.1">
    <property type="nucleotide sequence ID" value="NZ_CBCSHB010000028.1"/>
</dbReference>
<feature type="binding site" evidence="11">
    <location>
        <begin position="8"/>
        <end position="13"/>
    </location>
    <ligand>
        <name>NADP(+)</name>
        <dbReference type="ChEBI" id="CHEBI:58349"/>
    </ligand>
</feature>
<dbReference type="GO" id="GO:0004735">
    <property type="term" value="F:pyrroline-5-carboxylate reductase activity"/>
    <property type="evidence" value="ECO:0007669"/>
    <property type="project" value="UniProtKB-UniRule"/>
</dbReference>
<dbReference type="Gene3D" id="3.40.50.720">
    <property type="entry name" value="NAD(P)-binding Rossmann-like Domain"/>
    <property type="match status" value="1"/>
</dbReference>
<comment type="catalytic activity">
    <reaction evidence="9">
        <text>L-proline + NAD(+) = (S)-1-pyrroline-5-carboxylate + NADH + 2 H(+)</text>
        <dbReference type="Rhea" id="RHEA:14105"/>
        <dbReference type="ChEBI" id="CHEBI:15378"/>
        <dbReference type="ChEBI" id="CHEBI:17388"/>
        <dbReference type="ChEBI" id="CHEBI:57540"/>
        <dbReference type="ChEBI" id="CHEBI:57945"/>
        <dbReference type="ChEBI" id="CHEBI:60039"/>
        <dbReference type="EC" id="1.5.1.2"/>
    </reaction>
</comment>
<dbReference type="EMBL" id="MAOI01000079">
    <property type="protein sequence ID" value="OJD78226.1"/>
    <property type="molecule type" value="Genomic_DNA"/>
</dbReference>
<dbReference type="Pfam" id="PF03807">
    <property type="entry name" value="F420_oxidored"/>
    <property type="match status" value="1"/>
</dbReference>
<evidence type="ECO:0000256" key="3">
    <source>
        <dbReference type="ARBA" id="ARBA00022490"/>
    </source>
</evidence>
<dbReference type="InterPro" id="IPR028939">
    <property type="entry name" value="P5C_Rdtase_cat_N"/>
</dbReference>
<dbReference type="GO" id="GO:0005737">
    <property type="term" value="C:cytoplasm"/>
    <property type="evidence" value="ECO:0007669"/>
    <property type="project" value="UniProtKB-SubCell"/>
</dbReference>
<comment type="catalytic activity">
    <reaction evidence="9 12">
        <text>L-proline + NADP(+) = (S)-1-pyrroline-5-carboxylate + NADPH + 2 H(+)</text>
        <dbReference type="Rhea" id="RHEA:14109"/>
        <dbReference type="ChEBI" id="CHEBI:15378"/>
        <dbReference type="ChEBI" id="CHEBI:17388"/>
        <dbReference type="ChEBI" id="CHEBI:57783"/>
        <dbReference type="ChEBI" id="CHEBI:58349"/>
        <dbReference type="ChEBI" id="CHEBI:60039"/>
        <dbReference type="EC" id="1.5.1.2"/>
    </reaction>
</comment>
<dbReference type="HAMAP" id="MF_01925">
    <property type="entry name" value="P5C_reductase"/>
    <property type="match status" value="1"/>
</dbReference>